<comment type="caution">
    <text evidence="3">The sequence shown here is derived from an EMBL/GenBank/DDBJ whole genome shotgun (WGS) entry which is preliminary data.</text>
</comment>
<comment type="similarity">
    <text evidence="1">Belongs to the ROK (NagC/XylR) family.</text>
</comment>
<sequence length="428" mass="44062">MQVTPGEGALMTDTSAPADQVFLRRHNLAMVLRDLRDHGPRSRARIAADTGLNKATVSSLVAELAELGLVRDGDVERGGGVGRPGQTVEIDGRVCGLGAEVNVDYVAVLVLDLRGEEVRYVRTPLDVPRLGVEKTLDELAVAIAAAADDAAATGHDIAGITVGIPGMVETAPGVLRHAPNIGWREVRIADELVARLPGPVTAIRVENDANLSALAESAMGASAGTADLVYVTGETGVGGGVISDGVLLRGTEGYGGEIGHMPIGDPAHRCGCGKLGCWEASVGLAALLREVADKDDPVTDPSVDLEVRLAEIRRRAALGDGRTLRGIEAVGTALGLGVAILVNLFNPRVIVLGGYFAALGEFFLPAMETELDKRVVAPARGGCRIELSALGFTAACRGGAHVALEAVFTDPASVAVATVPTPLPGGMA</sequence>
<dbReference type="CDD" id="cd24076">
    <property type="entry name" value="ASKHA_ATPase_ROK_BsXylR-like"/>
    <property type="match status" value="1"/>
</dbReference>
<evidence type="ECO:0000313" key="4">
    <source>
        <dbReference type="Proteomes" id="UP000248764"/>
    </source>
</evidence>
<proteinExistence type="inferred from homology"/>
<protein>
    <recommendedName>
        <fullName evidence="2">HTH iclR-type domain-containing protein</fullName>
    </recommendedName>
</protein>
<dbReference type="GO" id="GO:0006355">
    <property type="term" value="P:regulation of DNA-templated transcription"/>
    <property type="evidence" value="ECO:0007669"/>
    <property type="project" value="InterPro"/>
</dbReference>
<dbReference type="Proteomes" id="UP000248764">
    <property type="component" value="Unassembled WGS sequence"/>
</dbReference>
<feature type="domain" description="HTH iclR-type" evidence="2">
    <location>
        <begin position="29"/>
        <end position="71"/>
    </location>
</feature>
<dbReference type="PANTHER" id="PTHR18964:SF149">
    <property type="entry name" value="BIFUNCTIONAL UDP-N-ACETYLGLUCOSAMINE 2-EPIMERASE_N-ACETYLMANNOSAMINE KINASE"/>
    <property type="match status" value="1"/>
</dbReference>
<accession>A0A2W2C3C5</accession>
<evidence type="ECO:0000259" key="2">
    <source>
        <dbReference type="Pfam" id="PF09339"/>
    </source>
</evidence>
<dbReference type="Pfam" id="PF00480">
    <property type="entry name" value="ROK"/>
    <property type="match status" value="1"/>
</dbReference>
<dbReference type="AlphaFoldDB" id="A0A2W2C3C5"/>
<evidence type="ECO:0000313" key="3">
    <source>
        <dbReference type="EMBL" id="PZF82477.1"/>
    </source>
</evidence>
<name>A0A2W2C3C5_9ACTN</name>
<dbReference type="SUPFAM" id="SSF53067">
    <property type="entry name" value="Actin-like ATPase domain"/>
    <property type="match status" value="1"/>
</dbReference>
<organism evidence="3 4">
    <name type="scientific">Jiangella anatolica</name>
    <dbReference type="NCBI Taxonomy" id="2670374"/>
    <lineage>
        <taxon>Bacteria</taxon>
        <taxon>Bacillati</taxon>
        <taxon>Actinomycetota</taxon>
        <taxon>Actinomycetes</taxon>
        <taxon>Jiangellales</taxon>
        <taxon>Jiangellaceae</taxon>
        <taxon>Jiangella</taxon>
    </lineage>
</organism>
<keyword evidence="4" id="KW-1185">Reference proteome</keyword>
<dbReference type="InterPro" id="IPR036388">
    <property type="entry name" value="WH-like_DNA-bd_sf"/>
</dbReference>
<dbReference type="EMBL" id="POTW01000038">
    <property type="protein sequence ID" value="PZF82477.1"/>
    <property type="molecule type" value="Genomic_DNA"/>
</dbReference>
<dbReference type="InterPro" id="IPR000600">
    <property type="entry name" value="ROK"/>
</dbReference>
<evidence type="ECO:0000256" key="1">
    <source>
        <dbReference type="ARBA" id="ARBA00006479"/>
    </source>
</evidence>
<dbReference type="InterPro" id="IPR036390">
    <property type="entry name" value="WH_DNA-bd_sf"/>
</dbReference>
<dbReference type="PANTHER" id="PTHR18964">
    <property type="entry name" value="ROK (REPRESSOR, ORF, KINASE) FAMILY"/>
    <property type="match status" value="1"/>
</dbReference>
<dbReference type="Gene3D" id="3.30.420.40">
    <property type="match status" value="2"/>
</dbReference>
<gene>
    <name evidence="3" type="ORF">C1I92_16725</name>
</gene>
<dbReference type="InterPro" id="IPR005471">
    <property type="entry name" value="Tscrpt_reg_IclR_N"/>
</dbReference>
<dbReference type="SUPFAM" id="SSF46785">
    <property type="entry name" value="Winged helix' DNA-binding domain"/>
    <property type="match status" value="1"/>
</dbReference>
<dbReference type="GO" id="GO:0003677">
    <property type="term" value="F:DNA binding"/>
    <property type="evidence" value="ECO:0007669"/>
    <property type="project" value="InterPro"/>
</dbReference>
<dbReference type="InterPro" id="IPR043129">
    <property type="entry name" value="ATPase_NBD"/>
</dbReference>
<reference evidence="3 4" key="1">
    <citation type="submission" date="2018-01" db="EMBL/GenBank/DDBJ databases">
        <title>Draft genome sequence of Jiangella sp. GTF31.</title>
        <authorList>
            <person name="Sahin N."/>
            <person name="Ay H."/>
            <person name="Saygin H."/>
        </authorList>
    </citation>
    <scope>NUCLEOTIDE SEQUENCE [LARGE SCALE GENOMIC DNA]</scope>
    <source>
        <strain evidence="3 4">GTF31</strain>
    </source>
</reference>
<dbReference type="Pfam" id="PF09339">
    <property type="entry name" value="HTH_IclR"/>
    <property type="match status" value="1"/>
</dbReference>
<dbReference type="Gene3D" id="1.10.10.10">
    <property type="entry name" value="Winged helix-like DNA-binding domain superfamily/Winged helix DNA-binding domain"/>
    <property type="match status" value="1"/>
</dbReference>